<organism evidence="1">
    <name type="scientific">Anguilla anguilla</name>
    <name type="common">European freshwater eel</name>
    <name type="synonym">Muraena anguilla</name>
    <dbReference type="NCBI Taxonomy" id="7936"/>
    <lineage>
        <taxon>Eukaryota</taxon>
        <taxon>Metazoa</taxon>
        <taxon>Chordata</taxon>
        <taxon>Craniata</taxon>
        <taxon>Vertebrata</taxon>
        <taxon>Euteleostomi</taxon>
        <taxon>Actinopterygii</taxon>
        <taxon>Neopterygii</taxon>
        <taxon>Teleostei</taxon>
        <taxon>Anguilliformes</taxon>
        <taxon>Anguillidae</taxon>
        <taxon>Anguilla</taxon>
    </lineage>
</organism>
<proteinExistence type="predicted"/>
<protein>
    <submittedName>
        <fullName evidence="1">Uncharacterized protein</fullName>
    </submittedName>
</protein>
<sequence length="27" mass="3553">MNILRHVAYKRHIHHLRAYFFVYFYQE</sequence>
<evidence type="ECO:0000313" key="1">
    <source>
        <dbReference type="EMBL" id="JAH71156.1"/>
    </source>
</evidence>
<name>A0A0E9UZH2_ANGAN</name>
<dbReference type="AlphaFoldDB" id="A0A0E9UZH2"/>
<reference evidence="1" key="2">
    <citation type="journal article" date="2015" name="Fish Shellfish Immunol.">
        <title>Early steps in the European eel (Anguilla anguilla)-Vibrio vulnificus interaction in the gills: Role of the RtxA13 toxin.</title>
        <authorList>
            <person name="Callol A."/>
            <person name="Pajuelo D."/>
            <person name="Ebbesson L."/>
            <person name="Teles M."/>
            <person name="MacKenzie S."/>
            <person name="Amaro C."/>
        </authorList>
    </citation>
    <scope>NUCLEOTIDE SEQUENCE</scope>
</reference>
<reference evidence="1" key="1">
    <citation type="submission" date="2014-11" db="EMBL/GenBank/DDBJ databases">
        <authorList>
            <person name="Amaro Gonzalez C."/>
        </authorList>
    </citation>
    <scope>NUCLEOTIDE SEQUENCE</scope>
</reference>
<accession>A0A0E9UZH2</accession>
<dbReference type="EMBL" id="GBXM01037421">
    <property type="protein sequence ID" value="JAH71156.1"/>
    <property type="molecule type" value="Transcribed_RNA"/>
</dbReference>